<protein>
    <recommendedName>
        <fullName evidence="4">DUF1735 domain-containing protein</fullName>
    </recommendedName>
</protein>
<evidence type="ECO:0008006" key="4">
    <source>
        <dbReference type="Google" id="ProtNLM"/>
    </source>
</evidence>
<sequence>MLAHIQQWAAWLGAAGLLLAATGCQDEVEKLNDTVQFKVALRVKGEKLQGLGAGMEYTTIRDTNTASPKTEPTVRYTYSAAVDTTYQLGDYALYDNLAATISMNQVTCATMPKPSIGSYLRLDILVNGKLYETKMLGGAALPPSVCSPYWLILMGPAASGDDWDD</sequence>
<dbReference type="EMBL" id="RWIU01000005">
    <property type="protein sequence ID" value="RSK42533.1"/>
    <property type="molecule type" value="Genomic_DNA"/>
</dbReference>
<comment type="caution">
    <text evidence="2">The sequence shown here is derived from an EMBL/GenBank/DDBJ whole genome shotgun (WGS) entry which is preliminary data.</text>
</comment>
<gene>
    <name evidence="2" type="ORF">EI293_16620</name>
</gene>
<reference evidence="2 3" key="1">
    <citation type="submission" date="2018-12" db="EMBL/GenBank/DDBJ databases">
        <authorList>
            <person name="Feng G."/>
            <person name="Zhu H."/>
        </authorList>
    </citation>
    <scope>NUCLEOTIDE SEQUENCE [LARGE SCALE GENOMIC DNA]</scope>
    <source>
        <strain evidence="2 3">LMG 26000</strain>
    </source>
</reference>
<feature type="signal peptide" evidence="1">
    <location>
        <begin position="1"/>
        <end position="20"/>
    </location>
</feature>
<dbReference type="AlphaFoldDB" id="A0A428K830"/>
<dbReference type="RefSeq" id="WP_125439660.1">
    <property type="nucleotide sequence ID" value="NZ_RWIU01000005.1"/>
</dbReference>
<evidence type="ECO:0000313" key="3">
    <source>
        <dbReference type="Proteomes" id="UP000270291"/>
    </source>
</evidence>
<keyword evidence="3" id="KW-1185">Reference proteome</keyword>
<evidence type="ECO:0000256" key="1">
    <source>
        <dbReference type="SAM" id="SignalP"/>
    </source>
</evidence>
<feature type="chain" id="PRO_5019249594" description="DUF1735 domain-containing protein" evidence="1">
    <location>
        <begin position="21"/>
        <end position="165"/>
    </location>
</feature>
<evidence type="ECO:0000313" key="2">
    <source>
        <dbReference type="EMBL" id="RSK42533.1"/>
    </source>
</evidence>
<dbReference type="Proteomes" id="UP000270291">
    <property type="component" value="Unassembled WGS sequence"/>
</dbReference>
<proteinExistence type="predicted"/>
<organism evidence="2 3">
    <name type="scientific">Hymenobacter perfusus</name>
    <dbReference type="NCBI Taxonomy" id="1236770"/>
    <lineage>
        <taxon>Bacteria</taxon>
        <taxon>Pseudomonadati</taxon>
        <taxon>Bacteroidota</taxon>
        <taxon>Cytophagia</taxon>
        <taxon>Cytophagales</taxon>
        <taxon>Hymenobacteraceae</taxon>
        <taxon>Hymenobacter</taxon>
    </lineage>
</organism>
<dbReference type="OrthoDB" id="880184at2"/>
<accession>A0A428K830</accession>
<keyword evidence="1" id="KW-0732">Signal</keyword>
<name>A0A428K830_9BACT</name>